<organism evidence="1 2">
    <name type="scientific">Candidatus Nomurabacteria bacterium GW2011_GWA1_35_8</name>
    <dbReference type="NCBI Taxonomy" id="1618727"/>
    <lineage>
        <taxon>Bacteria</taxon>
        <taxon>Candidatus Nomuraibacteriota</taxon>
    </lineage>
</organism>
<name>A0A0G0CXF5_9BACT</name>
<accession>A0A0G0CXF5</accession>
<evidence type="ECO:0000313" key="2">
    <source>
        <dbReference type="Proteomes" id="UP000186383"/>
    </source>
</evidence>
<gene>
    <name evidence="1" type="ORF">UR88_C0008G0008</name>
</gene>
<evidence type="ECO:0000313" key="1">
    <source>
        <dbReference type="EMBL" id="KKP85763.1"/>
    </source>
</evidence>
<dbReference type="AlphaFoldDB" id="A0A0G0CXF5"/>
<comment type="caution">
    <text evidence="1">The sequence shown here is derived from an EMBL/GenBank/DDBJ whole genome shotgun (WGS) entry which is preliminary data.</text>
</comment>
<proteinExistence type="predicted"/>
<reference evidence="1 2" key="1">
    <citation type="journal article" date="2015" name="Nature">
        <title>rRNA introns, odd ribosomes, and small enigmatic genomes across a large radiation of phyla.</title>
        <authorList>
            <person name="Brown C.T."/>
            <person name="Hug L.A."/>
            <person name="Thomas B.C."/>
            <person name="Sharon I."/>
            <person name="Castelle C.J."/>
            <person name="Singh A."/>
            <person name="Wilkins M.J."/>
            <person name="Williams K.H."/>
            <person name="Banfield J.F."/>
        </authorList>
    </citation>
    <scope>NUCLEOTIDE SEQUENCE [LARGE SCALE GENOMIC DNA]</scope>
</reference>
<sequence length="576" mass="68361">MEAQTKVCQNCKKDFTIESEDFKFYEKIKVPMPTWCPECRLVRKILWRNERALYKRQCNNCKKNIISVYNSDSLFNIYCHDCWWSDKWNPMIFGVDYDFNKSLFEQFLSLSKKIPVVSMFTGGNQINSDYCNFTANNRNCYLCFGGKNNEQVSYSNRTSMSKESFDLYNGTNMELCYESVQCEKCYRLSFGNQCENCSDSMFLYDCRNCQNCFSCTNLRNKTYYIFNKQHSKEAYLKKMKEFNAGNFQNLENLKLQFFDVYKKSIHKYAHLINSPSSTGDYLFNAKNCKNCFDISGSDSENSKYSYYSVFGVKDCYDNYGMSQAEKVYETLAIGFESNENSNYFFSYFIKGSNSIYYSASCFSSNNLFACIGLRSKQYCILNKQYTKEEYEELVPKIIKHMNDMPYIDGKGRIYRYGEFFPPELSPFCYNETVAQEYFPLTKEEALKQGYRWKDKEERNYNVDIKNEDIPNDIKEVDDSIINKVIECEHKGQCNEQCTEAFKIIPDELKFYQRMNLPLPNLCPNCRHYNRLKQRNPLKLWHRKCMKPNCLNEFETSYAPDRPEIIYCEKCYQQEVY</sequence>
<protein>
    <submittedName>
        <fullName evidence="1">Uncharacterized protein</fullName>
    </submittedName>
</protein>
<dbReference type="EMBL" id="LBQW01000008">
    <property type="protein sequence ID" value="KKP85763.1"/>
    <property type="molecule type" value="Genomic_DNA"/>
</dbReference>
<dbReference type="Proteomes" id="UP000186383">
    <property type="component" value="Unassembled WGS sequence"/>
</dbReference>